<evidence type="ECO:0000259" key="1">
    <source>
        <dbReference type="Pfam" id="PF02036"/>
    </source>
</evidence>
<reference evidence="3" key="1">
    <citation type="journal article" date="2019" name="Int. J. Syst. Evol. Microbiol.">
        <title>The Global Catalogue of Microorganisms (GCM) 10K type strain sequencing project: providing services to taxonomists for standard genome sequencing and annotation.</title>
        <authorList>
            <consortium name="The Broad Institute Genomics Platform"/>
            <consortium name="The Broad Institute Genome Sequencing Center for Infectious Disease"/>
            <person name="Wu L."/>
            <person name="Ma J."/>
        </authorList>
    </citation>
    <scope>NUCLEOTIDE SEQUENCE [LARGE SCALE GENOMIC DNA]</scope>
    <source>
        <strain evidence="3">CGMCC 4.7323</strain>
    </source>
</reference>
<dbReference type="InterPro" id="IPR003033">
    <property type="entry name" value="SCP2_sterol-bd_dom"/>
</dbReference>
<sequence>MEARVKNIAELRGLIGGGTAEEAEAKAVALCGGPAEALDTLFALYQVAFVPENASGVQGEFQFNVTTTEGTQEYTVAVGDGKCQARRGAAVSATAVTTVGLGDLLLLSVGEATGFHLSAEKRLITEGDLGAAIGFKDWFKLA</sequence>
<organism evidence="2 3">
    <name type="scientific">Streptomyces kronopolitis</name>
    <dbReference type="NCBI Taxonomy" id="1612435"/>
    <lineage>
        <taxon>Bacteria</taxon>
        <taxon>Bacillati</taxon>
        <taxon>Actinomycetota</taxon>
        <taxon>Actinomycetes</taxon>
        <taxon>Kitasatosporales</taxon>
        <taxon>Streptomycetaceae</taxon>
        <taxon>Streptomyces</taxon>
    </lineage>
</organism>
<dbReference type="Pfam" id="PF02036">
    <property type="entry name" value="SCP2"/>
    <property type="match status" value="1"/>
</dbReference>
<dbReference type="InterPro" id="IPR036527">
    <property type="entry name" value="SCP2_sterol-bd_dom_sf"/>
</dbReference>
<gene>
    <name evidence="2" type="ORF">GCM10012285_10590</name>
</gene>
<protein>
    <recommendedName>
        <fullName evidence="1">SCP2 domain-containing protein</fullName>
    </recommendedName>
</protein>
<dbReference type="Proteomes" id="UP000600080">
    <property type="component" value="Unassembled WGS sequence"/>
</dbReference>
<dbReference type="Gene3D" id="3.30.1050.10">
    <property type="entry name" value="SCP2 sterol-binding domain"/>
    <property type="match status" value="1"/>
</dbReference>
<dbReference type="SUPFAM" id="SSF55718">
    <property type="entry name" value="SCP-like"/>
    <property type="match status" value="1"/>
</dbReference>
<comment type="caution">
    <text evidence="2">The sequence shown here is derived from an EMBL/GenBank/DDBJ whole genome shotgun (WGS) entry which is preliminary data.</text>
</comment>
<evidence type="ECO:0000313" key="3">
    <source>
        <dbReference type="Proteomes" id="UP000600080"/>
    </source>
</evidence>
<proteinExistence type="predicted"/>
<keyword evidence="3" id="KW-1185">Reference proteome</keyword>
<evidence type="ECO:0000313" key="2">
    <source>
        <dbReference type="EMBL" id="GGN36616.1"/>
    </source>
</evidence>
<name>A0ABQ2J2R6_9ACTN</name>
<accession>A0ABQ2J2R6</accession>
<feature type="domain" description="SCP2" evidence="1">
    <location>
        <begin position="52"/>
        <end position="139"/>
    </location>
</feature>
<dbReference type="EMBL" id="BMND01000003">
    <property type="protein sequence ID" value="GGN36616.1"/>
    <property type="molecule type" value="Genomic_DNA"/>
</dbReference>